<dbReference type="InterPro" id="IPR036291">
    <property type="entry name" value="NAD(P)-bd_dom_sf"/>
</dbReference>
<dbReference type="EC" id="4.3.1.12" evidence="2"/>
<dbReference type="GO" id="GO:0005737">
    <property type="term" value="C:cytoplasm"/>
    <property type="evidence" value="ECO:0007669"/>
    <property type="project" value="TreeGrafter"/>
</dbReference>
<dbReference type="AlphaFoldDB" id="A0A6C0U2W9"/>
<sequence>MMKHYTASDIAHLCSYPDLIEEMRNIFLAKGDGVQRQHLKIGSDGALLMMPAVEGERYFGVKLTTVFPANPEQGKETIQGIFCLFDRSSGTLLATFDASELTARRTAAASALAASYLSRPDSTRLGILGAGKLPVYFVAAYRAVRPIEHVNIWARSGEKAVACARRLTGEFNLPVTVTATVGETILASDIVSSLTSSTSPFVESSHLKPGLHIDLVGAHTPAMSEATPLCFQSARVFVDSKAGAVAEAGDLMEAIRVGALATCDIEADFRELVLSPSLGRREGAEITLFKSVGVAAEDLAAATLIYETGQSGFDGTVAGAPACSPR</sequence>
<dbReference type="GO" id="GO:0008473">
    <property type="term" value="F:ornithine cyclodeaminase activity"/>
    <property type="evidence" value="ECO:0007669"/>
    <property type="project" value="UniProtKB-EC"/>
</dbReference>
<dbReference type="RefSeq" id="WP_163495954.1">
    <property type="nucleotide sequence ID" value="NZ_CP048711.1"/>
</dbReference>
<reference evidence="2 3" key="1">
    <citation type="submission" date="2020-02" db="EMBL/GenBank/DDBJ databases">
        <title>Genome sequencing for Kineobactrum sp. M2.</title>
        <authorList>
            <person name="Park S.-J."/>
        </authorList>
    </citation>
    <scope>NUCLEOTIDE SEQUENCE [LARGE SCALE GENOMIC DNA]</scope>
    <source>
        <strain evidence="2 3">M2</strain>
    </source>
</reference>
<dbReference type="FunFam" id="3.40.50.720:FF:000311">
    <property type="entry name" value="Ornithine cyclodeaminase"/>
    <property type="match status" value="1"/>
</dbReference>
<dbReference type="Pfam" id="PF02423">
    <property type="entry name" value="OCD_Mu_crystall"/>
    <property type="match status" value="1"/>
</dbReference>
<dbReference type="GO" id="GO:0016491">
    <property type="term" value="F:oxidoreductase activity"/>
    <property type="evidence" value="ECO:0007669"/>
    <property type="project" value="UniProtKB-ARBA"/>
</dbReference>
<protein>
    <submittedName>
        <fullName evidence="2">Ornithine cyclodeaminase family protein</fullName>
        <ecNumber evidence="2">4.3.1.12</ecNumber>
    </submittedName>
</protein>
<accession>A0A6C0U2W9</accession>
<organism evidence="2 3">
    <name type="scientific">Kineobactrum salinum</name>
    <dbReference type="NCBI Taxonomy" id="2708301"/>
    <lineage>
        <taxon>Bacteria</taxon>
        <taxon>Pseudomonadati</taxon>
        <taxon>Pseudomonadota</taxon>
        <taxon>Gammaproteobacteria</taxon>
        <taxon>Cellvibrionales</taxon>
        <taxon>Halieaceae</taxon>
        <taxon>Kineobactrum</taxon>
    </lineage>
</organism>
<dbReference type="Gene3D" id="3.30.1780.10">
    <property type="entry name" value="ornithine cyclodeaminase, domain 1"/>
    <property type="match status" value="1"/>
</dbReference>
<evidence type="ECO:0000313" key="3">
    <source>
        <dbReference type="Proteomes" id="UP000477680"/>
    </source>
</evidence>
<keyword evidence="2" id="KW-0456">Lyase</keyword>
<dbReference type="SUPFAM" id="SSF51735">
    <property type="entry name" value="NAD(P)-binding Rossmann-fold domains"/>
    <property type="match status" value="1"/>
</dbReference>
<dbReference type="GO" id="GO:0019752">
    <property type="term" value="P:carboxylic acid metabolic process"/>
    <property type="evidence" value="ECO:0007669"/>
    <property type="project" value="UniProtKB-ARBA"/>
</dbReference>
<evidence type="ECO:0000256" key="1">
    <source>
        <dbReference type="ARBA" id="ARBA00008903"/>
    </source>
</evidence>
<dbReference type="Proteomes" id="UP000477680">
    <property type="component" value="Chromosome"/>
</dbReference>
<comment type="similarity">
    <text evidence="1">Belongs to the ornithine cyclodeaminase/mu-crystallin family.</text>
</comment>
<dbReference type="InterPro" id="IPR003462">
    <property type="entry name" value="ODC_Mu_crystall"/>
</dbReference>
<dbReference type="EMBL" id="CP048711">
    <property type="protein sequence ID" value="QIB66520.1"/>
    <property type="molecule type" value="Genomic_DNA"/>
</dbReference>
<dbReference type="KEGG" id="kim:G3T16_15060"/>
<dbReference type="PANTHER" id="PTHR13812:SF19">
    <property type="entry name" value="KETIMINE REDUCTASE MU-CRYSTALLIN"/>
    <property type="match status" value="1"/>
</dbReference>
<name>A0A6C0U2W9_9GAMM</name>
<dbReference type="Gene3D" id="3.40.50.720">
    <property type="entry name" value="NAD(P)-binding Rossmann-like Domain"/>
    <property type="match status" value="1"/>
</dbReference>
<proteinExistence type="inferred from homology"/>
<keyword evidence="3" id="KW-1185">Reference proteome</keyword>
<dbReference type="InterPro" id="IPR023401">
    <property type="entry name" value="ODC_N"/>
</dbReference>
<dbReference type="PIRSF" id="PIRSF001439">
    <property type="entry name" value="CryM"/>
    <property type="match status" value="1"/>
</dbReference>
<dbReference type="PANTHER" id="PTHR13812">
    <property type="entry name" value="KETIMINE REDUCTASE MU-CRYSTALLIN"/>
    <property type="match status" value="1"/>
</dbReference>
<evidence type="ECO:0000313" key="2">
    <source>
        <dbReference type="EMBL" id="QIB66520.1"/>
    </source>
</evidence>
<gene>
    <name evidence="2" type="ORF">G3T16_15060</name>
</gene>